<evidence type="ECO:0000259" key="6">
    <source>
        <dbReference type="PROSITE" id="PS50863"/>
    </source>
</evidence>
<dbReference type="GO" id="GO:0005634">
    <property type="term" value="C:nucleus"/>
    <property type="evidence" value="ECO:0007669"/>
    <property type="project" value="UniProtKB-SubCell"/>
</dbReference>
<evidence type="ECO:0000256" key="1">
    <source>
        <dbReference type="ARBA" id="ARBA00004123"/>
    </source>
</evidence>
<keyword evidence="2" id="KW-0805">Transcription regulation</keyword>
<dbReference type="SUPFAM" id="SSF101936">
    <property type="entry name" value="DNA-binding pseudobarrel domain"/>
    <property type="match status" value="1"/>
</dbReference>
<keyword evidence="3" id="KW-0238">DNA-binding</keyword>
<keyword evidence="8" id="KW-1185">Reference proteome</keyword>
<dbReference type="SMART" id="SM01019">
    <property type="entry name" value="B3"/>
    <property type="match status" value="1"/>
</dbReference>
<gene>
    <name evidence="7" type="ORF">Bca52824_038543</name>
</gene>
<evidence type="ECO:0000256" key="3">
    <source>
        <dbReference type="ARBA" id="ARBA00023125"/>
    </source>
</evidence>
<dbReference type="PROSITE" id="PS50863">
    <property type="entry name" value="B3"/>
    <property type="match status" value="1"/>
</dbReference>
<accession>A0A8X7RML7</accession>
<dbReference type="InterPro" id="IPR039218">
    <property type="entry name" value="REM_fam"/>
</dbReference>
<dbReference type="Pfam" id="PF02362">
    <property type="entry name" value="B3"/>
    <property type="match status" value="1"/>
</dbReference>
<evidence type="ECO:0000256" key="4">
    <source>
        <dbReference type="ARBA" id="ARBA00023163"/>
    </source>
</evidence>
<evidence type="ECO:0000256" key="2">
    <source>
        <dbReference type="ARBA" id="ARBA00023015"/>
    </source>
</evidence>
<dbReference type="PANTHER" id="PTHR31674:SF75">
    <property type="entry name" value="TF-B3 DOMAIN-CONTAINING PROTEIN"/>
    <property type="match status" value="1"/>
</dbReference>
<reference evidence="7 8" key="1">
    <citation type="submission" date="2020-02" db="EMBL/GenBank/DDBJ databases">
        <authorList>
            <person name="Ma Q."/>
            <person name="Huang Y."/>
            <person name="Song X."/>
            <person name="Pei D."/>
        </authorList>
    </citation>
    <scope>NUCLEOTIDE SEQUENCE [LARGE SCALE GENOMIC DNA]</scope>
    <source>
        <strain evidence="7">Sxm20200214</strain>
        <tissue evidence="7">Leaf</tissue>
    </source>
</reference>
<dbReference type="CDD" id="cd10017">
    <property type="entry name" value="B3_DNA"/>
    <property type="match status" value="1"/>
</dbReference>
<evidence type="ECO:0000313" key="8">
    <source>
        <dbReference type="Proteomes" id="UP000886595"/>
    </source>
</evidence>
<comment type="caution">
    <text evidence="7">The sequence shown here is derived from an EMBL/GenBank/DDBJ whole genome shotgun (WGS) entry which is preliminary data.</text>
</comment>
<dbReference type="InterPro" id="IPR003340">
    <property type="entry name" value="B3_DNA-bd"/>
</dbReference>
<organism evidence="7 8">
    <name type="scientific">Brassica carinata</name>
    <name type="common">Ethiopian mustard</name>
    <name type="synonym">Abyssinian cabbage</name>
    <dbReference type="NCBI Taxonomy" id="52824"/>
    <lineage>
        <taxon>Eukaryota</taxon>
        <taxon>Viridiplantae</taxon>
        <taxon>Streptophyta</taxon>
        <taxon>Embryophyta</taxon>
        <taxon>Tracheophyta</taxon>
        <taxon>Spermatophyta</taxon>
        <taxon>Magnoliopsida</taxon>
        <taxon>eudicotyledons</taxon>
        <taxon>Gunneridae</taxon>
        <taxon>Pentapetalae</taxon>
        <taxon>rosids</taxon>
        <taxon>malvids</taxon>
        <taxon>Brassicales</taxon>
        <taxon>Brassicaceae</taxon>
        <taxon>Brassiceae</taxon>
        <taxon>Brassica</taxon>
    </lineage>
</organism>
<keyword evidence="4" id="KW-0804">Transcription</keyword>
<dbReference type="AlphaFoldDB" id="A0A8X7RML7"/>
<keyword evidence="5" id="KW-0539">Nucleus</keyword>
<dbReference type="Proteomes" id="UP000886595">
    <property type="component" value="Unassembled WGS sequence"/>
</dbReference>
<dbReference type="InterPro" id="IPR015300">
    <property type="entry name" value="DNA-bd_pseudobarrel_sf"/>
</dbReference>
<comment type="subcellular location">
    <subcellularLocation>
        <location evidence="1">Nucleus</location>
    </subcellularLocation>
</comment>
<proteinExistence type="predicted"/>
<feature type="domain" description="TF-B3" evidence="6">
    <location>
        <begin position="1"/>
        <end position="95"/>
    </location>
</feature>
<dbReference type="GO" id="GO:0003677">
    <property type="term" value="F:DNA binding"/>
    <property type="evidence" value="ECO:0007669"/>
    <property type="project" value="UniProtKB-KW"/>
</dbReference>
<evidence type="ECO:0000313" key="7">
    <source>
        <dbReference type="EMBL" id="KAG2291874.1"/>
    </source>
</evidence>
<dbReference type="PANTHER" id="PTHR31674">
    <property type="entry name" value="B3 DOMAIN-CONTAINING PROTEIN REM-LIKE 3-RELATED"/>
    <property type="match status" value="1"/>
</dbReference>
<dbReference type="Gene3D" id="2.40.330.10">
    <property type="entry name" value="DNA-binding pseudobarrel domain"/>
    <property type="match status" value="1"/>
</dbReference>
<evidence type="ECO:0000256" key="5">
    <source>
        <dbReference type="ARBA" id="ARBA00023242"/>
    </source>
</evidence>
<sequence>MVNNFATTKSFVQRLPLRFTRVNSINKAGKKITLMGQDGVNWMVLLTNENERGRVRLRRGWKGFCEAHGVKIGESFVLELMREKDSSHVLKFCTKLNCV</sequence>
<dbReference type="EMBL" id="JAAMPC010000009">
    <property type="protein sequence ID" value="KAG2291874.1"/>
    <property type="molecule type" value="Genomic_DNA"/>
</dbReference>
<dbReference type="OrthoDB" id="1100964at2759"/>
<name>A0A8X7RML7_BRACI</name>
<protein>
    <recommendedName>
        <fullName evidence="6">TF-B3 domain-containing protein</fullName>
    </recommendedName>
</protein>